<dbReference type="GO" id="GO:0004674">
    <property type="term" value="F:protein serine/threonine kinase activity"/>
    <property type="evidence" value="ECO:0007669"/>
    <property type="project" value="UniProtKB-KW"/>
</dbReference>
<name>A0A3M8DGQ4_9BACL</name>
<comment type="caution">
    <text evidence="3">The sequence shown here is derived from an EMBL/GenBank/DDBJ whole genome shotgun (WGS) entry which is preliminary data.</text>
</comment>
<dbReference type="RefSeq" id="WP_122918970.1">
    <property type="nucleotide sequence ID" value="NZ_RHHQ01000012.1"/>
</dbReference>
<organism evidence="3 4">
    <name type="scientific">Brevibacillus fluminis</name>
    <dbReference type="NCBI Taxonomy" id="511487"/>
    <lineage>
        <taxon>Bacteria</taxon>
        <taxon>Bacillati</taxon>
        <taxon>Bacillota</taxon>
        <taxon>Bacilli</taxon>
        <taxon>Bacillales</taxon>
        <taxon>Paenibacillaceae</taxon>
        <taxon>Brevibacillus</taxon>
    </lineage>
</organism>
<evidence type="ECO:0000313" key="4">
    <source>
        <dbReference type="Proteomes" id="UP000271031"/>
    </source>
</evidence>
<dbReference type="CDD" id="cd16936">
    <property type="entry name" value="HATPase_RsbW-like"/>
    <property type="match status" value="1"/>
</dbReference>
<proteinExistence type="predicted"/>
<dbReference type="Gene3D" id="3.30.565.10">
    <property type="entry name" value="Histidine kinase-like ATPase, C-terminal domain"/>
    <property type="match status" value="1"/>
</dbReference>
<dbReference type="OrthoDB" id="2883129at2"/>
<keyword evidence="1" id="KW-0808">Transferase</keyword>
<sequence length="150" mass="17269">MMKELEFTFTTLDVFQKIRPHVIQYVRENLEGNSTLMEVALMEAINNAWEHGGKKDIKRGVRVRLRVQNGRRLIIRVKDDGPGFHANEKLKQINVEEGDPFEKCLYDESGRGLLLMNQAADKITYNRQGNEVLMVKTLPVKHGKPFSPPH</sequence>
<dbReference type="GO" id="GO:0005524">
    <property type="term" value="F:ATP binding"/>
    <property type="evidence" value="ECO:0007669"/>
    <property type="project" value="UniProtKB-KW"/>
</dbReference>
<keyword evidence="3" id="KW-0547">Nucleotide-binding</keyword>
<dbReference type="InterPro" id="IPR050267">
    <property type="entry name" value="Anti-sigma-factor_SerPK"/>
</dbReference>
<feature type="domain" description="Histidine kinase/HSP90-like ATPase" evidence="2">
    <location>
        <begin position="37"/>
        <end position="136"/>
    </location>
</feature>
<dbReference type="PANTHER" id="PTHR35526">
    <property type="entry name" value="ANTI-SIGMA-F FACTOR RSBW-RELATED"/>
    <property type="match status" value="1"/>
</dbReference>
<dbReference type="Pfam" id="PF13581">
    <property type="entry name" value="HATPase_c_2"/>
    <property type="match status" value="1"/>
</dbReference>
<dbReference type="SUPFAM" id="SSF55874">
    <property type="entry name" value="ATPase domain of HSP90 chaperone/DNA topoisomerase II/histidine kinase"/>
    <property type="match status" value="1"/>
</dbReference>
<evidence type="ECO:0000256" key="1">
    <source>
        <dbReference type="ARBA" id="ARBA00022527"/>
    </source>
</evidence>
<dbReference type="Proteomes" id="UP000271031">
    <property type="component" value="Unassembled WGS sequence"/>
</dbReference>
<dbReference type="PANTHER" id="PTHR35526:SF3">
    <property type="entry name" value="ANTI-SIGMA-F FACTOR RSBW"/>
    <property type="match status" value="1"/>
</dbReference>
<keyword evidence="1" id="KW-0723">Serine/threonine-protein kinase</keyword>
<protein>
    <submittedName>
        <fullName evidence="3">ATP-binding protein</fullName>
    </submittedName>
</protein>
<keyword evidence="3" id="KW-0067">ATP-binding</keyword>
<dbReference type="InterPro" id="IPR036890">
    <property type="entry name" value="HATPase_C_sf"/>
</dbReference>
<dbReference type="InterPro" id="IPR003594">
    <property type="entry name" value="HATPase_dom"/>
</dbReference>
<reference evidence="3 4" key="1">
    <citation type="submission" date="2018-10" db="EMBL/GenBank/DDBJ databases">
        <title>Phylogenomics of Brevibacillus.</title>
        <authorList>
            <person name="Dunlap C."/>
        </authorList>
    </citation>
    <scope>NUCLEOTIDE SEQUENCE [LARGE SCALE GENOMIC DNA]</scope>
    <source>
        <strain evidence="3 4">JCM 15716</strain>
    </source>
</reference>
<dbReference type="AlphaFoldDB" id="A0A3M8DGQ4"/>
<gene>
    <name evidence="3" type="ORF">EDM56_16515</name>
</gene>
<keyword evidence="4" id="KW-1185">Reference proteome</keyword>
<evidence type="ECO:0000259" key="2">
    <source>
        <dbReference type="Pfam" id="PF13581"/>
    </source>
</evidence>
<evidence type="ECO:0000313" key="3">
    <source>
        <dbReference type="EMBL" id="RNB87272.1"/>
    </source>
</evidence>
<accession>A0A3M8DGQ4</accession>
<keyword evidence="1" id="KW-0418">Kinase</keyword>
<dbReference type="EMBL" id="RHHQ01000012">
    <property type="protein sequence ID" value="RNB87272.1"/>
    <property type="molecule type" value="Genomic_DNA"/>
</dbReference>